<name>A0A0C2TT64_AMAMK</name>
<proteinExistence type="predicted"/>
<feature type="non-terminal residue" evidence="2">
    <location>
        <position position="282"/>
    </location>
</feature>
<dbReference type="InParanoid" id="A0A0C2TT64"/>
<dbReference type="SUPFAM" id="SSF54695">
    <property type="entry name" value="POZ domain"/>
    <property type="match status" value="1"/>
</dbReference>
<feature type="domain" description="BTB" evidence="1">
    <location>
        <begin position="2"/>
        <end position="76"/>
    </location>
</feature>
<reference evidence="2 3" key="1">
    <citation type="submission" date="2014-04" db="EMBL/GenBank/DDBJ databases">
        <title>Evolutionary Origins and Diversification of the Mycorrhizal Mutualists.</title>
        <authorList>
            <consortium name="DOE Joint Genome Institute"/>
            <consortium name="Mycorrhizal Genomics Consortium"/>
            <person name="Kohler A."/>
            <person name="Kuo A."/>
            <person name="Nagy L.G."/>
            <person name="Floudas D."/>
            <person name="Copeland A."/>
            <person name="Barry K.W."/>
            <person name="Cichocki N."/>
            <person name="Veneault-Fourrey C."/>
            <person name="LaButti K."/>
            <person name="Lindquist E.A."/>
            <person name="Lipzen A."/>
            <person name="Lundell T."/>
            <person name="Morin E."/>
            <person name="Murat C."/>
            <person name="Riley R."/>
            <person name="Ohm R."/>
            <person name="Sun H."/>
            <person name="Tunlid A."/>
            <person name="Henrissat B."/>
            <person name="Grigoriev I.V."/>
            <person name="Hibbett D.S."/>
            <person name="Martin F."/>
        </authorList>
    </citation>
    <scope>NUCLEOTIDE SEQUENCE [LARGE SCALE GENOMIC DNA]</scope>
    <source>
        <strain evidence="2 3">Koide BX008</strain>
    </source>
</reference>
<dbReference type="AlphaFoldDB" id="A0A0C2TT64"/>
<feature type="non-terminal residue" evidence="2">
    <location>
        <position position="1"/>
    </location>
</feature>
<evidence type="ECO:0000259" key="1">
    <source>
        <dbReference type="PROSITE" id="PS50097"/>
    </source>
</evidence>
<dbReference type="CDD" id="cd18186">
    <property type="entry name" value="BTB_POZ_ZBTB_KLHL-like"/>
    <property type="match status" value="1"/>
</dbReference>
<dbReference type="OrthoDB" id="71307at2759"/>
<accession>A0A0C2TT64</accession>
<dbReference type="STRING" id="946122.A0A0C2TT64"/>
<keyword evidence="3" id="KW-1185">Reference proteome</keyword>
<protein>
    <recommendedName>
        <fullName evidence="1">BTB domain-containing protein</fullName>
    </recommendedName>
</protein>
<dbReference type="InterPro" id="IPR011333">
    <property type="entry name" value="SKP1/BTB/POZ_sf"/>
</dbReference>
<dbReference type="Proteomes" id="UP000054549">
    <property type="component" value="Unassembled WGS sequence"/>
</dbReference>
<gene>
    <name evidence="2" type="ORF">M378DRAFT_57611</name>
</gene>
<dbReference type="PROSITE" id="PS50097">
    <property type="entry name" value="BTB"/>
    <property type="match status" value="1"/>
</dbReference>
<dbReference type="EMBL" id="KN818224">
    <property type="protein sequence ID" value="KIL70484.1"/>
    <property type="molecule type" value="Genomic_DNA"/>
</dbReference>
<dbReference type="InterPro" id="IPR000210">
    <property type="entry name" value="BTB/POZ_dom"/>
</dbReference>
<dbReference type="SMART" id="SM00225">
    <property type="entry name" value="BTB"/>
    <property type="match status" value="1"/>
</dbReference>
<dbReference type="HOGENOM" id="CLU_052397_0_2_1"/>
<evidence type="ECO:0000313" key="2">
    <source>
        <dbReference type="EMBL" id="KIL70484.1"/>
    </source>
</evidence>
<dbReference type="Gene3D" id="3.30.710.10">
    <property type="entry name" value="Potassium Channel Kv1.1, Chain A"/>
    <property type="match status" value="1"/>
</dbReference>
<evidence type="ECO:0000313" key="3">
    <source>
        <dbReference type="Proteomes" id="UP000054549"/>
    </source>
</evidence>
<dbReference type="Pfam" id="PF00651">
    <property type="entry name" value="BTB"/>
    <property type="match status" value="1"/>
</dbReference>
<organism evidence="2 3">
    <name type="scientific">Amanita muscaria (strain Koide BX008)</name>
    <dbReference type="NCBI Taxonomy" id="946122"/>
    <lineage>
        <taxon>Eukaryota</taxon>
        <taxon>Fungi</taxon>
        <taxon>Dikarya</taxon>
        <taxon>Basidiomycota</taxon>
        <taxon>Agaricomycotina</taxon>
        <taxon>Agaricomycetes</taxon>
        <taxon>Agaricomycetidae</taxon>
        <taxon>Agaricales</taxon>
        <taxon>Pluteineae</taxon>
        <taxon>Amanitaceae</taxon>
        <taxon>Amanita</taxon>
    </lineage>
</organism>
<sequence length="282" mass="32318">DADIILVSGDKPTSEAKSFYAHRTILAAASPFFRDMFTLPQPARPTNESDVDINGVPRIRLTETHVVLSLLLHLVYPFPKPKINAETFPLPLFSELLDAAAKYDLYFPLAFLRSTLISPEAGYITKDPTRVYAVAYRHDLETEAKEAMRWVVKTGVDVSSQPLEDEWKYVSAWEYRRLEKWVRETRKRVADTVTTWFRQQLAQLPTCMECNGSLYQRRDEPKWWLEFKKRMNEAQGVGMGGTDGMFEMSFLADVVKECGCPRCAGSVMISAQYLHELKAYID</sequence>